<dbReference type="PIRSF" id="PIRSF017804">
    <property type="entry name" value="Secretion_EccD1"/>
    <property type="match status" value="1"/>
</dbReference>
<dbReference type="NCBIfam" id="TIGR03920">
    <property type="entry name" value="T7SS_EccD"/>
    <property type="match status" value="1"/>
</dbReference>
<keyword evidence="6 7" id="KW-0472">Membrane</keyword>
<evidence type="ECO:0000256" key="6">
    <source>
        <dbReference type="ARBA" id="ARBA00023136"/>
    </source>
</evidence>
<evidence type="ECO:0000256" key="1">
    <source>
        <dbReference type="ARBA" id="ARBA00004651"/>
    </source>
</evidence>
<feature type="transmembrane region" description="Helical" evidence="7">
    <location>
        <begin position="416"/>
        <end position="436"/>
    </location>
</feature>
<dbReference type="Proteomes" id="UP001500620">
    <property type="component" value="Unassembled WGS sequence"/>
</dbReference>
<evidence type="ECO:0000256" key="7">
    <source>
        <dbReference type="SAM" id="Phobius"/>
    </source>
</evidence>
<name>A0ABP8DVE7_9ACTN</name>
<evidence type="ECO:0000256" key="4">
    <source>
        <dbReference type="ARBA" id="ARBA00022692"/>
    </source>
</evidence>
<evidence type="ECO:0000256" key="2">
    <source>
        <dbReference type="ARBA" id="ARBA00006162"/>
    </source>
</evidence>
<dbReference type="Pfam" id="PF08817">
    <property type="entry name" value="YukD"/>
    <property type="match status" value="1"/>
</dbReference>
<accession>A0ABP8DVE7</accession>
<feature type="transmembrane region" description="Helical" evidence="7">
    <location>
        <begin position="150"/>
        <end position="170"/>
    </location>
</feature>
<feature type="transmembrane region" description="Helical" evidence="7">
    <location>
        <begin position="182"/>
        <end position="204"/>
    </location>
</feature>
<dbReference type="InterPro" id="IPR024962">
    <property type="entry name" value="YukD-like"/>
</dbReference>
<gene>
    <name evidence="9" type="ORF">GCM10022255_113710</name>
</gene>
<dbReference type="InterPro" id="IPR044049">
    <property type="entry name" value="EccD_transm"/>
</dbReference>
<feature type="transmembrane region" description="Helical" evidence="7">
    <location>
        <begin position="323"/>
        <end position="340"/>
    </location>
</feature>
<keyword evidence="4 7" id="KW-0812">Transmembrane</keyword>
<keyword evidence="3" id="KW-1003">Cell membrane</keyword>
<feature type="transmembrane region" description="Helical" evidence="7">
    <location>
        <begin position="95"/>
        <end position="116"/>
    </location>
</feature>
<keyword evidence="5 7" id="KW-1133">Transmembrane helix</keyword>
<feature type="transmembrane region" description="Helical" evidence="7">
    <location>
        <begin position="238"/>
        <end position="258"/>
    </location>
</feature>
<dbReference type="Pfam" id="PF19053">
    <property type="entry name" value="EccD"/>
    <property type="match status" value="1"/>
</dbReference>
<dbReference type="Gene3D" id="3.10.20.90">
    <property type="entry name" value="Phosphatidylinositol 3-kinase Catalytic Subunit, Chain A, domain 1"/>
    <property type="match status" value="1"/>
</dbReference>
<evidence type="ECO:0000256" key="3">
    <source>
        <dbReference type="ARBA" id="ARBA00022475"/>
    </source>
</evidence>
<evidence type="ECO:0000313" key="9">
    <source>
        <dbReference type="EMBL" id="GAA4264008.1"/>
    </source>
</evidence>
<sequence length="441" mass="44911">MPADVPVGDLLPTFLHHLGDGLADAGLAHGGWVLQRLGDPPLDEDASVAELGLRDGEMLYVRPRSEQIPPVHFDDLADGVAAGMRGRAGLWRPEMVRWTALGLFATVLAVGLVALVRAGTSLAGVLSAASLTVLCLAGAFGLTRAGGDRAFGIVAAALGIAYATLAAMLAPDLGRQAPALVVGAPEVFAGAVAALVSTLLAAVLVGWAGPFFAGAVAAALFTAIGSGLATFVPQRSAQAAAVVAVATTVVTVVVPMIASRLAGIVPAPLPTQPEHLQENIDPEPSEALLAQAAIADRYMTGLYVGLALATAVAMMVLATLGGWAAWTLIALVAVVRLLALRPMTSAWHRLSLAVPAALGLIDIILSALATAALVFRSVLLVAALPVSCALLFVLARKLPGRRIMPYWGRIGDLLQFAATVALLPVLLALLGAYGAARALGG</sequence>
<keyword evidence="10" id="KW-1185">Reference proteome</keyword>
<feature type="transmembrane region" description="Helical" evidence="7">
    <location>
        <begin position="298"/>
        <end position="317"/>
    </location>
</feature>
<feature type="transmembrane region" description="Helical" evidence="7">
    <location>
        <begin position="352"/>
        <end position="372"/>
    </location>
</feature>
<feature type="transmembrane region" description="Helical" evidence="7">
    <location>
        <begin position="122"/>
        <end position="143"/>
    </location>
</feature>
<dbReference type="EMBL" id="BAABAT010000089">
    <property type="protein sequence ID" value="GAA4264008.1"/>
    <property type="molecule type" value="Genomic_DNA"/>
</dbReference>
<feature type="transmembrane region" description="Helical" evidence="7">
    <location>
        <begin position="211"/>
        <end position="232"/>
    </location>
</feature>
<organism evidence="9 10">
    <name type="scientific">Dactylosporangium darangshiense</name>
    <dbReference type="NCBI Taxonomy" id="579108"/>
    <lineage>
        <taxon>Bacteria</taxon>
        <taxon>Bacillati</taxon>
        <taxon>Actinomycetota</taxon>
        <taxon>Actinomycetes</taxon>
        <taxon>Micromonosporales</taxon>
        <taxon>Micromonosporaceae</taxon>
        <taxon>Dactylosporangium</taxon>
    </lineage>
</organism>
<evidence type="ECO:0000259" key="8">
    <source>
        <dbReference type="Pfam" id="PF19053"/>
    </source>
</evidence>
<dbReference type="InterPro" id="IPR006707">
    <property type="entry name" value="T7SS_EccD"/>
</dbReference>
<comment type="caution">
    <text evidence="9">The sequence shown here is derived from an EMBL/GenBank/DDBJ whole genome shotgun (WGS) entry which is preliminary data.</text>
</comment>
<protein>
    <recommendedName>
        <fullName evidence="8">EccD-like transmembrane domain-containing protein</fullName>
    </recommendedName>
</protein>
<evidence type="ECO:0000313" key="10">
    <source>
        <dbReference type="Proteomes" id="UP001500620"/>
    </source>
</evidence>
<feature type="domain" description="EccD-like transmembrane" evidence="8">
    <location>
        <begin position="97"/>
        <end position="439"/>
    </location>
</feature>
<comment type="similarity">
    <text evidence="2">Belongs to the EccD/Snm4 family.</text>
</comment>
<comment type="subcellular location">
    <subcellularLocation>
        <location evidence="1">Cell membrane</location>
        <topology evidence="1">Multi-pass membrane protein</topology>
    </subcellularLocation>
</comment>
<evidence type="ECO:0000256" key="5">
    <source>
        <dbReference type="ARBA" id="ARBA00022989"/>
    </source>
</evidence>
<feature type="transmembrane region" description="Helical" evidence="7">
    <location>
        <begin position="378"/>
        <end position="395"/>
    </location>
</feature>
<reference evidence="10" key="1">
    <citation type="journal article" date="2019" name="Int. J. Syst. Evol. Microbiol.">
        <title>The Global Catalogue of Microorganisms (GCM) 10K type strain sequencing project: providing services to taxonomists for standard genome sequencing and annotation.</title>
        <authorList>
            <consortium name="The Broad Institute Genomics Platform"/>
            <consortium name="The Broad Institute Genome Sequencing Center for Infectious Disease"/>
            <person name="Wu L."/>
            <person name="Ma J."/>
        </authorList>
    </citation>
    <scope>NUCLEOTIDE SEQUENCE [LARGE SCALE GENOMIC DNA]</scope>
    <source>
        <strain evidence="10">JCM 17441</strain>
    </source>
</reference>
<proteinExistence type="inferred from homology"/>